<evidence type="ECO:0000313" key="7">
    <source>
        <dbReference type="EMBL" id="ELQ40412.1"/>
    </source>
</evidence>
<dbReference type="AlphaFoldDB" id="A0AA97PMU7"/>
<keyword evidence="2" id="KW-0645">Protease</keyword>
<dbReference type="EMBL" id="JH793666">
    <property type="protein sequence ID" value="ELQ40412.1"/>
    <property type="molecule type" value="Genomic_DNA"/>
</dbReference>
<dbReference type="Pfam" id="PF02902">
    <property type="entry name" value="Peptidase_C48"/>
    <property type="match status" value="1"/>
</dbReference>
<feature type="compositionally biased region" description="Polar residues" evidence="5">
    <location>
        <begin position="279"/>
        <end position="296"/>
    </location>
</feature>
<feature type="region of interest" description="Disordered" evidence="5">
    <location>
        <begin position="161"/>
        <end position="211"/>
    </location>
</feature>
<evidence type="ECO:0000259" key="6">
    <source>
        <dbReference type="PROSITE" id="PS50600"/>
    </source>
</evidence>
<evidence type="ECO:0000256" key="2">
    <source>
        <dbReference type="ARBA" id="ARBA00022670"/>
    </source>
</evidence>
<name>A0AA97PMU7_PYRO3</name>
<feature type="compositionally biased region" description="Basic and acidic residues" evidence="5">
    <location>
        <begin position="546"/>
        <end position="555"/>
    </location>
</feature>
<keyword evidence="3" id="KW-0378">Hydrolase</keyword>
<organism evidence="7">
    <name type="scientific">Pyricularia oryzae (strain Y34)</name>
    <name type="common">Rice blast fungus</name>
    <name type="synonym">Magnaporthe oryzae</name>
    <dbReference type="NCBI Taxonomy" id="1143189"/>
    <lineage>
        <taxon>Eukaryota</taxon>
        <taxon>Fungi</taxon>
        <taxon>Dikarya</taxon>
        <taxon>Ascomycota</taxon>
        <taxon>Pezizomycotina</taxon>
        <taxon>Sordariomycetes</taxon>
        <taxon>Sordariomycetidae</taxon>
        <taxon>Magnaporthales</taxon>
        <taxon>Pyriculariaceae</taxon>
        <taxon>Pyricularia</taxon>
    </lineage>
</organism>
<feature type="region of interest" description="Disordered" evidence="5">
    <location>
        <begin position="1"/>
        <end position="26"/>
    </location>
</feature>
<feature type="compositionally biased region" description="Polar residues" evidence="5">
    <location>
        <begin position="161"/>
        <end position="173"/>
    </location>
</feature>
<dbReference type="PROSITE" id="PS50600">
    <property type="entry name" value="ULP_PROTEASE"/>
    <property type="match status" value="1"/>
</dbReference>
<sequence length="692" mass="76284">ALTEDQRNANPSKEFDERVADKKNRQDKLQKSIVTVTMKIPKWSEAVEILNQSLVERVTGHAKDKRIKNVEGVNSIRLWDLKRITQAISGIEVPPTRFQPNKLPDGYGRDRFGLIVEARFAKDQVALLKIKASDFPRDENPHLVDQDGSIVLSRLPSEASSFPSELQSTGNTKPSLRPSRPSYRSLFTSPSSDGGEVYNTENADADGTNIENGTECAADVIDDTKMAGADGSEASNTETETIATEQSFAPLRSSYSLPATQQQSSPYRSPHTPRHETPTAPSSSYGTSAVGKSTPSLGGPDTVISSSSSPLTHSSPTLVAPASPQLERSALLLDEHTRLNDKEVNGYIGPLARQEGFCFLNSHFLNQYEPDVQKWRGEHGDPFNSNIVLMPVHIPDIDHWILLAMYKPFSTLTDSERIVFILDSLNCKALHDKTYDSWLRYLRACGFKGQVEQRQITVPQQTNDSDCGVYVLAFAKQIAEQAIVFAKHGDLNWAVKPLEFRRTLAAATIASERVDSKIAAANKATENEDDIIIIDASDTLHEPTIKHWSKRKCDSPARTQNTSSSSSPAGPSQSTEGVAVEGECFPWRKRRKTMLTEDTGVDNNGAITDVCTKSPSGLQLSLANTSTLSFPENLLQEHHTDPTIISPLSPLPSIHQAIVAILPRLRCMAQPPKYSHLPSNRRIFIRWVGSNI</sequence>
<keyword evidence="4" id="KW-0788">Thiol protease</keyword>
<dbReference type="GO" id="GO:0016926">
    <property type="term" value="P:protein desumoylation"/>
    <property type="evidence" value="ECO:0007669"/>
    <property type="project" value="UniProtKB-ARBA"/>
</dbReference>
<accession>A0AA97PMU7</accession>
<reference evidence="7" key="1">
    <citation type="journal article" date="2012" name="PLoS Genet.">
        <title>Comparative analysis of the genomes of two field isolates of the rice blast fungus Magnaporthe oryzae.</title>
        <authorList>
            <person name="Xue M."/>
            <person name="Yang J."/>
            <person name="Li Z."/>
            <person name="Hu S."/>
            <person name="Yao N."/>
            <person name="Dean R.A."/>
            <person name="Zhao W."/>
            <person name="Shen M."/>
            <person name="Zhang H."/>
            <person name="Li C."/>
            <person name="Liu L."/>
            <person name="Cao L."/>
            <person name="Xu X."/>
            <person name="Xing Y."/>
            <person name="Hsiang T."/>
            <person name="Zhang Z."/>
            <person name="Xu J.R."/>
            <person name="Peng Y.L."/>
        </authorList>
    </citation>
    <scope>NUCLEOTIDE SEQUENCE</scope>
    <source>
        <strain evidence="7">Y34</strain>
    </source>
</reference>
<dbReference type="Proteomes" id="UP000011086">
    <property type="component" value="Unassembled WGS sequence"/>
</dbReference>
<gene>
    <name evidence="7" type="ORF">OOU_Y34scaffold00439g2</name>
</gene>
<feature type="compositionally biased region" description="Polar residues" evidence="5">
    <location>
        <begin position="247"/>
        <end position="267"/>
    </location>
</feature>
<dbReference type="GO" id="GO:0006508">
    <property type="term" value="P:proteolysis"/>
    <property type="evidence" value="ECO:0007669"/>
    <property type="project" value="UniProtKB-KW"/>
</dbReference>
<feature type="region of interest" description="Disordered" evidence="5">
    <location>
        <begin position="247"/>
        <end position="320"/>
    </location>
</feature>
<dbReference type="SUPFAM" id="SSF54001">
    <property type="entry name" value="Cysteine proteinases"/>
    <property type="match status" value="1"/>
</dbReference>
<dbReference type="PANTHER" id="PTHR46915">
    <property type="entry name" value="UBIQUITIN-LIKE PROTEASE 4-RELATED"/>
    <property type="match status" value="1"/>
</dbReference>
<feature type="non-terminal residue" evidence="7">
    <location>
        <position position="1"/>
    </location>
</feature>
<dbReference type="InterPro" id="IPR003653">
    <property type="entry name" value="Peptidase_C48_C"/>
</dbReference>
<evidence type="ECO:0000256" key="1">
    <source>
        <dbReference type="ARBA" id="ARBA00005234"/>
    </source>
</evidence>
<dbReference type="Gene3D" id="3.40.395.10">
    <property type="entry name" value="Adenoviral Proteinase, Chain A"/>
    <property type="match status" value="1"/>
</dbReference>
<evidence type="ECO:0000256" key="5">
    <source>
        <dbReference type="SAM" id="MobiDB-lite"/>
    </source>
</evidence>
<protein>
    <recommendedName>
        <fullName evidence="6">Ubiquitin-like protease family profile domain-containing protein</fullName>
    </recommendedName>
</protein>
<dbReference type="InterPro" id="IPR038765">
    <property type="entry name" value="Papain-like_cys_pep_sf"/>
</dbReference>
<evidence type="ECO:0000256" key="4">
    <source>
        <dbReference type="ARBA" id="ARBA00022807"/>
    </source>
</evidence>
<feature type="domain" description="Ubiquitin-like protease family profile" evidence="6">
    <location>
        <begin position="322"/>
        <end position="478"/>
    </location>
</feature>
<proteinExistence type="inferred from homology"/>
<dbReference type="PANTHER" id="PTHR46915:SF2">
    <property type="entry name" value="UBIQUITIN-LIKE PROTEASE 4"/>
    <property type="match status" value="1"/>
</dbReference>
<feature type="region of interest" description="Disordered" evidence="5">
    <location>
        <begin position="546"/>
        <end position="582"/>
    </location>
</feature>
<dbReference type="GO" id="GO:0008234">
    <property type="term" value="F:cysteine-type peptidase activity"/>
    <property type="evidence" value="ECO:0007669"/>
    <property type="project" value="UniProtKB-KW"/>
</dbReference>
<dbReference type="GO" id="GO:0019783">
    <property type="term" value="F:ubiquitin-like protein peptidase activity"/>
    <property type="evidence" value="ECO:0007669"/>
    <property type="project" value="UniProtKB-ARBA"/>
</dbReference>
<feature type="compositionally biased region" description="Low complexity" evidence="5">
    <location>
        <begin position="305"/>
        <end position="318"/>
    </location>
</feature>
<feature type="compositionally biased region" description="Low complexity" evidence="5">
    <location>
        <begin position="556"/>
        <end position="575"/>
    </location>
</feature>
<comment type="similarity">
    <text evidence="1">Belongs to the peptidase C48 family.</text>
</comment>
<evidence type="ECO:0000256" key="3">
    <source>
        <dbReference type="ARBA" id="ARBA00022801"/>
    </source>
</evidence>
<feature type="compositionally biased region" description="Low complexity" evidence="5">
    <location>
        <begin position="174"/>
        <end position="186"/>
    </location>
</feature>